<comment type="caution">
    <text evidence="1">The sequence shown here is derived from an EMBL/GenBank/DDBJ whole genome shotgun (WGS) entry which is preliminary data.</text>
</comment>
<proteinExistence type="predicted"/>
<sequence>MSTNVYISAIKLPDDAWQKHQTVWDACNDAGVEIPQETSDYFNGEPPGLVGVVIGLGSIMYPKGDCVREFSDEYTRGVEVDVTMLPSNTRFIRVTWG</sequence>
<dbReference type="AlphaFoldDB" id="A0A0F9MS70"/>
<organism evidence="1">
    <name type="scientific">marine sediment metagenome</name>
    <dbReference type="NCBI Taxonomy" id="412755"/>
    <lineage>
        <taxon>unclassified sequences</taxon>
        <taxon>metagenomes</taxon>
        <taxon>ecological metagenomes</taxon>
    </lineage>
</organism>
<gene>
    <name evidence="1" type="ORF">LCGC14_1424130</name>
</gene>
<dbReference type="EMBL" id="LAZR01009532">
    <property type="protein sequence ID" value="KKM72072.1"/>
    <property type="molecule type" value="Genomic_DNA"/>
</dbReference>
<name>A0A0F9MS70_9ZZZZ</name>
<reference evidence="1" key="1">
    <citation type="journal article" date="2015" name="Nature">
        <title>Complex archaea that bridge the gap between prokaryotes and eukaryotes.</title>
        <authorList>
            <person name="Spang A."/>
            <person name="Saw J.H."/>
            <person name="Jorgensen S.L."/>
            <person name="Zaremba-Niedzwiedzka K."/>
            <person name="Martijn J."/>
            <person name="Lind A.E."/>
            <person name="van Eijk R."/>
            <person name="Schleper C."/>
            <person name="Guy L."/>
            <person name="Ettema T.J."/>
        </authorList>
    </citation>
    <scope>NUCLEOTIDE SEQUENCE</scope>
</reference>
<accession>A0A0F9MS70</accession>
<protein>
    <submittedName>
        <fullName evidence="1">Uncharacterized protein</fullName>
    </submittedName>
</protein>
<evidence type="ECO:0000313" key="1">
    <source>
        <dbReference type="EMBL" id="KKM72072.1"/>
    </source>
</evidence>